<evidence type="ECO:0000256" key="1">
    <source>
        <dbReference type="SAM" id="MobiDB-lite"/>
    </source>
</evidence>
<evidence type="ECO:0000313" key="2">
    <source>
        <dbReference type="EMBL" id="KAI1902764.1"/>
    </source>
</evidence>
<keyword evidence="3" id="KW-1185">Reference proteome</keyword>
<sequence length="69" mass="7680">MLHERSRPPVQVACTVSSLSLPALGKFNLLPSPAFLLHPINTFPTNPRPVCPTSQPKDNQTHLSHWMKP</sequence>
<evidence type="ECO:0000313" key="3">
    <source>
        <dbReference type="Proteomes" id="UP000829720"/>
    </source>
</evidence>
<dbReference type="AlphaFoldDB" id="A0A8T3E457"/>
<name>A0A8T3E457_9TELE</name>
<feature type="compositionally biased region" description="Polar residues" evidence="1">
    <location>
        <begin position="52"/>
        <end position="63"/>
    </location>
</feature>
<comment type="caution">
    <text evidence="2">The sequence shown here is derived from an EMBL/GenBank/DDBJ whole genome shotgun (WGS) entry which is preliminary data.</text>
</comment>
<reference evidence="2" key="1">
    <citation type="submission" date="2021-01" db="EMBL/GenBank/DDBJ databases">
        <authorList>
            <person name="Zahm M."/>
            <person name="Roques C."/>
            <person name="Cabau C."/>
            <person name="Klopp C."/>
            <person name="Donnadieu C."/>
            <person name="Jouanno E."/>
            <person name="Lampietro C."/>
            <person name="Louis A."/>
            <person name="Herpin A."/>
            <person name="Echchiki A."/>
            <person name="Berthelot C."/>
            <person name="Parey E."/>
            <person name="Roest-Crollius H."/>
            <person name="Braasch I."/>
            <person name="Postlethwait J."/>
            <person name="Bobe J."/>
            <person name="Montfort J."/>
            <person name="Bouchez O."/>
            <person name="Begum T."/>
            <person name="Mejri S."/>
            <person name="Adams A."/>
            <person name="Chen W.-J."/>
            <person name="Guiguen Y."/>
        </authorList>
    </citation>
    <scope>NUCLEOTIDE SEQUENCE</scope>
    <source>
        <tissue evidence="2">Blood</tissue>
    </source>
</reference>
<dbReference type="EMBL" id="JAERUA010000002">
    <property type="protein sequence ID" value="KAI1902764.1"/>
    <property type="molecule type" value="Genomic_DNA"/>
</dbReference>
<organism evidence="2 3">
    <name type="scientific">Albula goreensis</name>
    <dbReference type="NCBI Taxonomy" id="1534307"/>
    <lineage>
        <taxon>Eukaryota</taxon>
        <taxon>Metazoa</taxon>
        <taxon>Chordata</taxon>
        <taxon>Craniata</taxon>
        <taxon>Vertebrata</taxon>
        <taxon>Euteleostomi</taxon>
        <taxon>Actinopterygii</taxon>
        <taxon>Neopterygii</taxon>
        <taxon>Teleostei</taxon>
        <taxon>Albuliformes</taxon>
        <taxon>Albulidae</taxon>
        <taxon>Albula</taxon>
    </lineage>
</organism>
<dbReference type="Proteomes" id="UP000829720">
    <property type="component" value="Unassembled WGS sequence"/>
</dbReference>
<protein>
    <submittedName>
        <fullName evidence="2">Uncharacterized protein</fullName>
    </submittedName>
</protein>
<accession>A0A8T3E457</accession>
<proteinExistence type="predicted"/>
<feature type="region of interest" description="Disordered" evidence="1">
    <location>
        <begin position="46"/>
        <end position="69"/>
    </location>
</feature>
<gene>
    <name evidence="2" type="ORF">AGOR_G00019360</name>
</gene>